<reference evidence="1" key="2">
    <citation type="journal article" date="2015" name="Fish Shellfish Immunol.">
        <title>Early steps in the European eel (Anguilla anguilla)-Vibrio vulnificus interaction in the gills: Role of the RtxA13 toxin.</title>
        <authorList>
            <person name="Callol A."/>
            <person name="Pajuelo D."/>
            <person name="Ebbesson L."/>
            <person name="Teles M."/>
            <person name="MacKenzie S."/>
            <person name="Amaro C."/>
        </authorList>
    </citation>
    <scope>NUCLEOTIDE SEQUENCE</scope>
</reference>
<protein>
    <submittedName>
        <fullName evidence="1">Uncharacterized protein</fullName>
    </submittedName>
</protein>
<reference evidence="1" key="1">
    <citation type="submission" date="2014-11" db="EMBL/GenBank/DDBJ databases">
        <authorList>
            <person name="Amaro Gonzalez C."/>
        </authorList>
    </citation>
    <scope>NUCLEOTIDE SEQUENCE</scope>
</reference>
<name>A0A0E9VAN8_ANGAN</name>
<accession>A0A0E9VAN8</accession>
<dbReference type="EMBL" id="GBXM01033398">
    <property type="protein sequence ID" value="JAH75179.1"/>
    <property type="molecule type" value="Transcribed_RNA"/>
</dbReference>
<sequence>MVFMGGHHRGNNCPPIKHCCTSKVCKSPPGCSWDNVLWIDETKV</sequence>
<dbReference type="AlphaFoldDB" id="A0A0E9VAN8"/>
<organism evidence="1">
    <name type="scientific">Anguilla anguilla</name>
    <name type="common">European freshwater eel</name>
    <name type="synonym">Muraena anguilla</name>
    <dbReference type="NCBI Taxonomy" id="7936"/>
    <lineage>
        <taxon>Eukaryota</taxon>
        <taxon>Metazoa</taxon>
        <taxon>Chordata</taxon>
        <taxon>Craniata</taxon>
        <taxon>Vertebrata</taxon>
        <taxon>Euteleostomi</taxon>
        <taxon>Actinopterygii</taxon>
        <taxon>Neopterygii</taxon>
        <taxon>Teleostei</taxon>
        <taxon>Anguilliformes</taxon>
        <taxon>Anguillidae</taxon>
        <taxon>Anguilla</taxon>
    </lineage>
</organism>
<evidence type="ECO:0000313" key="1">
    <source>
        <dbReference type="EMBL" id="JAH75179.1"/>
    </source>
</evidence>
<proteinExistence type="predicted"/>